<evidence type="ECO:0000313" key="2">
    <source>
        <dbReference type="EMBL" id="KAF2262810.1"/>
    </source>
</evidence>
<protein>
    <submittedName>
        <fullName evidence="2">Uncharacterized protein</fullName>
    </submittedName>
</protein>
<dbReference type="Proteomes" id="UP000800093">
    <property type="component" value="Unassembled WGS sequence"/>
</dbReference>
<keyword evidence="1" id="KW-0472">Membrane</keyword>
<dbReference type="AlphaFoldDB" id="A0A9P4KA41"/>
<accession>A0A9P4KA41</accession>
<reference evidence="3" key="1">
    <citation type="journal article" date="2020" name="Stud. Mycol.">
        <title>101 Dothideomycetes genomes: A test case for predicting lifestyles and emergence of pathogens.</title>
        <authorList>
            <person name="Haridas S."/>
            <person name="Albert R."/>
            <person name="Binder M."/>
            <person name="Bloem J."/>
            <person name="LaButti K."/>
            <person name="Salamov A."/>
            <person name="Andreopoulos B."/>
            <person name="Baker S."/>
            <person name="Barry K."/>
            <person name="Bills G."/>
            <person name="Bluhm B."/>
            <person name="Cannon C."/>
            <person name="Castanera R."/>
            <person name="Culley D."/>
            <person name="Daum C."/>
            <person name="Ezra D."/>
            <person name="Gonzalez J."/>
            <person name="Henrissat B."/>
            <person name="Kuo A."/>
            <person name="Liang C."/>
            <person name="Lipzen A."/>
            <person name="Lutzoni F."/>
            <person name="Magnuson J."/>
            <person name="Mondo S."/>
            <person name="Nolan M."/>
            <person name="Ohm R."/>
            <person name="Pangilinan J."/>
            <person name="Park H.-J."/>
            <person name="Ramirez L."/>
            <person name="Alfaro M."/>
            <person name="Sun H."/>
            <person name="Tritt A."/>
            <person name="Yoshinaga Y."/>
            <person name="Zwiers L.-H."/>
            <person name="Turgeon B."/>
            <person name="Goodwin S."/>
            <person name="Spatafora J."/>
            <person name="Crous P."/>
            <person name="Grigoriev I."/>
        </authorList>
    </citation>
    <scope>NUCLEOTIDE SEQUENCE [LARGE SCALE GENOMIC DNA]</scope>
    <source>
        <strain evidence="3">CBS 304.66</strain>
    </source>
</reference>
<sequence>MHSRPKVKCQMPTSTSCDLIIGAEASGQIKGSLITYIFNAGIFESHYIFLLLGILILLLLIFSLFGDEIRCFTSTEVCFDFQATEIQPWFRNYIVALLPTSLLFIIILLPSLSQSYESNLYARYEFAPKIRSTSLQRKQDFRSIWADAEKVHRILGVSIHLTCIENKNQRFACTRGDMKIQHSQKQAQRG</sequence>
<name>A0A9P4KA41_9PLEO</name>
<dbReference type="EMBL" id="ML986635">
    <property type="protein sequence ID" value="KAF2262810.1"/>
    <property type="molecule type" value="Genomic_DNA"/>
</dbReference>
<feature type="transmembrane region" description="Helical" evidence="1">
    <location>
        <begin position="93"/>
        <end position="113"/>
    </location>
</feature>
<organism evidence="2 3">
    <name type="scientific">Lojkania enalia</name>
    <dbReference type="NCBI Taxonomy" id="147567"/>
    <lineage>
        <taxon>Eukaryota</taxon>
        <taxon>Fungi</taxon>
        <taxon>Dikarya</taxon>
        <taxon>Ascomycota</taxon>
        <taxon>Pezizomycotina</taxon>
        <taxon>Dothideomycetes</taxon>
        <taxon>Pleosporomycetidae</taxon>
        <taxon>Pleosporales</taxon>
        <taxon>Pleosporales incertae sedis</taxon>
        <taxon>Lojkania</taxon>
    </lineage>
</organism>
<feature type="transmembrane region" description="Helical" evidence="1">
    <location>
        <begin position="47"/>
        <end position="65"/>
    </location>
</feature>
<proteinExistence type="predicted"/>
<keyword evidence="1" id="KW-1133">Transmembrane helix</keyword>
<keyword evidence="1" id="KW-0812">Transmembrane</keyword>
<gene>
    <name evidence="2" type="ORF">CC78DRAFT_295994</name>
</gene>
<evidence type="ECO:0000313" key="3">
    <source>
        <dbReference type="Proteomes" id="UP000800093"/>
    </source>
</evidence>
<comment type="caution">
    <text evidence="2">The sequence shown here is derived from an EMBL/GenBank/DDBJ whole genome shotgun (WGS) entry which is preliminary data.</text>
</comment>
<keyword evidence="3" id="KW-1185">Reference proteome</keyword>
<evidence type="ECO:0000256" key="1">
    <source>
        <dbReference type="SAM" id="Phobius"/>
    </source>
</evidence>